<evidence type="ECO:0000256" key="1">
    <source>
        <dbReference type="SAM" id="MobiDB-lite"/>
    </source>
</evidence>
<reference evidence="2 3" key="1">
    <citation type="submission" date="2023-01" db="EMBL/GenBank/DDBJ databases">
        <title>Analysis of 21 Apiospora genomes using comparative genomics revels a genus with tremendous synthesis potential of carbohydrate active enzymes and secondary metabolites.</title>
        <authorList>
            <person name="Sorensen T."/>
        </authorList>
    </citation>
    <scope>NUCLEOTIDE SEQUENCE [LARGE SCALE GENOMIC DNA]</scope>
    <source>
        <strain evidence="2 3">CBS 135458</strain>
    </source>
</reference>
<comment type="caution">
    <text evidence="2">The sequence shown here is derived from an EMBL/GenBank/DDBJ whole genome shotgun (WGS) entry which is preliminary data.</text>
</comment>
<protein>
    <submittedName>
        <fullName evidence="2">Uncharacterized protein</fullName>
    </submittedName>
</protein>
<feature type="region of interest" description="Disordered" evidence="1">
    <location>
        <begin position="122"/>
        <end position="145"/>
    </location>
</feature>
<name>A0ABR1TWG7_9PEZI</name>
<organism evidence="2 3">
    <name type="scientific">Apiospora phragmitis</name>
    <dbReference type="NCBI Taxonomy" id="2905665"/>
    <lineage>
        <taxon>Eukaryota</taxon>
        <taxon>Fungi</taxon>
        <taxon>Dikarya</taxon>
        <taxon>Ascomycota</taxon>
        <taxon>Pezizomycotina</taxon>
        <taxon>Sordariomycetes</taxon>
        <taxon>Xylariomycetidae</taxon>
        <taxon>Amphisphaeriales</taxon>
        <taxon>Apiosporaceae</taxon>
        <taxon>Apiospora</taxon>
    </lineage>
</organism>
<dbReference type="GeneID" id="92096412"/>
<dbReference type="EMBL" id="JAQQWL010000011">
    <property type="protein sequence ID" value="KAK8050210.1"/>
    <property type="molecule type" value="Genomic_DNA"/>
</dbReference>
<sequence>MKLPGWKASKPVRNGVRSDVDVPAPNCVHPLRASEPRFGFAFSEKAVIPLPVARLVFFPCHQLCVLPNRGFFLACCKLPRGPKKPTAAAVAPLEGKKVLSSSIASLSVRPAEISGVHATNNVAADAPSSGRSTPRAGGSVCGNVQ</sequence>
<dbReference type="Proteomes" id="UP001480595">
    <property type="component" value="Unassembled WGS sequence"/>
</dbReference>
<dbReference type="RefSeq" id="XP_066712459.1">
    <property type="nucleotide sequence ID" value="XM_066863349.1"/>
</dbReference>
<evidence type="ECO:0000313" key="3">
    <source>
        <dbReference type="Proteomes" id="UP001480595"/>
    </source>
</evidence>
<proteinExistence type="predicted"/>
<accession>A0ABR1TWG7</accession>
<gene>
    <name evidence="2" type="ORF">PG994_011940</name>
</gene>
<evidence type="ECO:0000313" key="2">
    <source>
        <dbReference type="EMBL" id="KAK8050210.1"/>
    </source>
</evidence>
<keyword evidence="3" id="KW-1185">Reference proteome</keyword>